<dbReference type="PANTHER" id="PTHR23508">
    <property type="entry name" value="CARBOXYLIC ACID TRANSPORTER PROTEIN HOMOLOG"/>
    <property type="match status" value="1"/>
</dbReference>
<dbReference type="SUPFAM" id="SSF103473">
    <property type="entry name" value="MFS general substrate transporter"/>
    <property type="match status" value="1"/>
</dbReference>
<dbReference type="GO" id="GO:0005886">
    <property type="term" value="C:plasma membrane"/>
    <property type="evidence" value="ECO:0007669"/>
    <property type="project" value="TreeGrafter"/>
</dbReference>
<keyword evidence="3 5" id="KW-1133">Transmembrane helix</keyword>
<feature type="transmembrane region" description="Helical" evidence="5">
    <location>
        <begin position="432"/>
        <end position="451"/>
    </location>
</feature>
<feature type="transmembrane region" description="Helical" evidence="5">
    <location>
        <begin position="337"/>
        <end position="356"/>
    </location>
</feature>
<name>A0A226WZH7_CABSO</name>
<feature type="transmembrane region" description="Helical" evidence="5">
    <location>
        <begin position="309"/>
        <end position="330"/>
    </location>
</feature>
<evidence type="ECO:0000259" key="6">
    <source>
        <dbReference type="PROSITE" id="PS50850"/>
    </source>
</evidence>
<dbReference type="PROSITE" id="PS00216">
    <property type="entry name" value="SUGAR_TRANSPORT_1"/>
    <property type="match status" value="1"/>
</dbReference>
<dbReference type="Proteomes" id="UP000214720">
    <property type="component" value="Unassembled WGS sequence"/>
</dbReference>
<dbReference type="CDD" id="cd17365">
    <property type="entry name" value="MFS_PcaK_like"/>
    <property type="match status" value="1"/>
</dbReference>
<dbReference type="AlphaFoldDB" id="A0A226WZH7"/>
<dbReference type="eggNOG" id="COG2271">
    <property type="taxonomic scope" value="Bacteria"/>
</dbReference>
<feature type="transmembrane region" description="Helical" evidence="5">
    <location>
        <begin position="40"/>
        <end position="64"/>
    </location>
</feature>
<comment type="caution">
    <text evidence="7">The sequence shown here is derived from an EMBL/GenBank/DDBJ whole genome shotgun (WGS) entry which is preliminary data.</text>
</comment>
<dbReference type="OrthoDB" id="7066727at2"/>
<feature type="transmembrane region" description="Helical" evidence="5">
    <location>
        <begin position="76"/>
        <end position="96"/>
    </location>
</feature>
<proteinExistence type="predicted"/>
<dbReference type="Gene3D" id="1.20.1250.20">
    <property type="entry name" value="MFS general substrate transporter like domains"/>
    <property type="match status" value="1"/>
</dbReference>
<dbReference type="InterPro" id="IPR020846">
    <property type="entry name" value="MFS_dom"/>
</dbReference>
<dbReference type="InterPro" id="IPR011701">
    <property type="entry name" value="MFS"/>
</dbReference>
<evidence type="ECO:0000256" key="4">
    <source>
        <dbReference type="ARBA" id="ARBA00023136"/>
    </source>
</evidence>
<evidence type="ECO:0000256" key="1">
    <source>
        <dbReference type="ARBA" id="ARBA00004141"/>
    </source>
</evidence>
<comment type="subcellular location">
    <subcellularLocation>
        <location evidence="1">Membrane</location>
        <topology evidence="1">Multi-pass membrane protein</topology>
    </subcellularLocation>
</comment>
<gene>
    <name evidence="7" type="ORF">BSU04_21500</name>
</gene>
<keyword evidence="4 5" id="KW-0472">Membrane</keyword>
<evidence type="ECO:0000313" key="7">
    <source>
        <dbReference type="EMBL" id="OXC76595.1"/>
    </source>
</evidence>
<protein>
    <submittedName>
        <fullName evidence="7">4-hydroxybenzoate transporter</fullName>
    </submittedName>
</protein>
<dbReference type="GO" id="GO:0046943">
    <property type="term" value="F:carboxylic acid transmembrane transporter activity"/>
    <property type="evidence" value="ECO:0007669"/>
    <property type="project" value="TreeGrafter"/>
</dbReference>
<reference evidence="8" key="1">
    <citation type="submission" date="2017-01" db="EMBL/GenBank/DDBJ databases">
        <title>Genome Analysis of Deinococcus marmoris KOPRI26562.</title>
        <authorList>
            <person name="Kim J.H."/>
            <person name="Oh H.-M."/>
        </authorList>
    </citation>
    <scope>NUCLEOTIDE SEQUENCE [LARGE SCALE GENOMIC DNA]</scope>
    <source>
        <strain evidence="8">PAMC 26633</strain>
    </source>
</reference>
<keyword evidence="2 5" id="KW-0812">Transmembrane</keyword>
<feature type="transmembrane region" description="Helical" evidence="5">
    <location>
        <begin position="362"/>
        <end position="381"/>
    </location>
</feature>
<feature type="transmembrane region" description="Helical" evidence="5">
    <location>
        <begin position="133"/>
        <end position="154"/>
    </location>
</feature>
<dbReference type="Pfam" id="PF07690">
    <property type="entry name" value="MFS_1"/>
    <property type="match status" value="2"/>
</dbReference>
<feature type="transmembrane region" description="Helical" evidence="5">
    <location>
        <begin position="197"/>
        <end position="216"/>
    </location>
</feature>
<feature type="transmembrane region" description="Helical" evidence="5">
    <location>
        <begin position="402"/>
        <end position="420"/>
    </location>
</feature>
<dbReference type="RefSeq" id="WP_089162319.1">
    <property type="nucleotide sequence ID" value="NZ_MTHB01000123.1"/>
</dbReference>
<dbReference type="PROSITE" id="PS00217">
    <property type="entry name" value="SUGAR_TRANSPORT_2"/>
    <property type="match status" value="1"/>
</dbReference>
<dbReference type="EMBL" id="MTHB01000123">
    <property type="protein sequence ID" value="OXC76595.1"/>
    <property type="molecule type" value="Genomic_DNA"/>
</dbReference>
<dbReference type="PANTHER" id="PTHR23508:SF10">
    <property type="entry name" value="CARBOXYLIC ACID TRANSPORTER PROTEIN HOMOLOG"/>
    <property type="match status" value="1"/>
</dbReference>
<feature type="transmembrane region" description="Helical" evidence="5">
    <location>
        <begin position="277"/>
        <end position="297"/>
    </location>
</feature>
<evidence type="ECO:0000313" key="8">
    <source>
        <dbReference type="Proteomes" id="UP000214720"/>
    </source>
</evidence>
<evidence type="ECO:0000256" key="5">
    <source>
        <dbReference type="SAM" id="Phobius"/>
    </source>
</evidence>
<evidence type="ECO:0000256" key="2">
    <source>
        <dbReference type="ARBA" id="ARBA00022692"/>
    </source>
</evidence>
<dbReference type="InterPro" id="IPR005829">
    <property type="entry name" value="Sugar_transporter_CS"/>
</dbReference>
<dbReference type="PROSITE" id="PS50850">
    <property type="entry name" value="MFS"/>
    <property type="match status" value="1"/>
</dbReference>
<organism evidence="7 8">
    <name type="scientific">Caballeronia sordidicola</name>
    <name type="common">Burkholderia sordidicola</name>
    <dbReference type="NCBI Taxonomy" id="196367"/>
    <lineage>
        <taxon>Bacteria</taxon>
        <taxon>Pseudomonadati</taxon>
        <taxon>Pseudomonadota</taxon>
        <taxon>Betaproteobacteria</taxon>
        <taxon>Burkholderiales</taxon>
        <taxon>Burkholderiaceae</taxon>
        <taxon>Caballeronia</taxon>
    </lineage>
</organism>
<sequence>MNKKSAALSDRSNSTPTDETSDVIDIAALIDSHPLSRFQIWVMVLVGLSVVMDGFDIQAMGFVAPSIIREWGVSRAAMGPVFGTSLIGMMLGSLILGPVADRIGRRPVLIGATLFLSVCMFATSFASTLPQLLAFRFITGVGLGGIMGNAIALVSEYSPTRKRATLMMWVSCGFTGGAVLGGLASAALIPAAGWRSVFLFGGAVPLAIAIAMLACLPESMQFLVLRQRRLARVSYWLSKITPLVESGAPHRYLVREKALTGRPVSALFASGRARVTLLLWAVNFMNLLNLFFLANWLPTIAADAGYSVSRASLIGTTLQVGGVIGTIAMGPLIDRWGFFRILAPGYLIAALAVAGIGQTSHVSFALMMAFVAVSGFGIVGAQPANNTLAATVYPTALRATGVGWSLGVGRAGSIVGPIVAGNLMELHWSSAHLFLAAAIPAVLSCVMIAALSRDRLFASSPVAGEVEIV</sequence>
<accession>A0A226WZH7</accession>
<feature type="transmembrane region" description="Helical" evidence="5">
    <location>
        <begin position="108"/>
        <end position="127"/>
    </location>
</feature>
<feature type="domain" description="Major facilitator superfamily (MFS) profile" evidence="6">
    <location>
        <begin position="42"/>
        <end position="456"/>
    </location>
</feature>
<feature type="transmembrane region" description="Helical" evidence="5">
    <location>
        <begin position="166"/>
        <end position="191"/>
    </location>
</feature>
<evidence type="ECO:0000256" key="3">
    <source>
        <dbReference type="ARBA" id="ARBA00022989"/>
    </source>
</evidence>
<dbReference type="InterPro" id="IPR036259">
    <property type="entry name" value="MFS_trans_sf"/>
</dbReference>